<evidence type="ECO:0000313" key="3">
    <source>
        <dbReference type="Proteomes" id="UP000616769"/>
    </source>
</evidence>
<feature type="compositionally biased region" description="Acidic residues" evidence="1">
    <location>
        <begin position="9"/>
        <end position="20"/>
    </location>
</feature>
<sequence>MNPDHPDNDGDDDDDDDDDDANKIQANHQQLHWKHIIKSINITIITVESKFYRTELITMMIFMMMMTNYLYL</sequence>
<reference evidence="2 3" key="1">
    <citation type="journal article" date="2015" name="Parasit. Vectors">
        <title>Draft genome of the scabies mite.</title>
        <authorList>
            <person name="Rider S.D.Jr."/>
            <person name="Morgan M.S."/>
            <person name="Arlian L.G."/>
        </authorList>
    </citation>
    <scope>NUCLEOTIDE SEQUENCE [LARGE SCALE GENOMIC DNA]</scope>
    <source>
        <strain evidence="2">Arlian Lab</strain>
    </source>
</reference>
<gene>
    <name evidence="2" type="ORF">QR98_0070820</name>
</gene>
<evidence type="ECO:0000256" key="1">
    <source>
        <dbReference type="SAM" id="MobiDB-lite"/>
    </source>
</evidence>
<dbReference type="EMBL" id="JXLN01012509">
    <property type="protein sequence ID" value="KPM08560.1"/>
    <property type="molecule type" value="Genomic_DNA"/>
</dbReference>
<dbReference type="VEuPathDB" id="VectorBase:SSCA001458"/>
<accession>A0A132ADN4</accession>
<organism evidence="2 3">
    <name type="scientific">Sarcoptes scabiei</name>
    <name type="common">Itch mite</name>
    <name type="synonym">Acarus scabiei</name>
    <dbReference type="NCBI Taxonomy" id="52283"/>
    <lineage>
        <taxon>Eukaryota</taxon>
        <taxon>Metazoa</taxon>
        <taxon>Ecdysozoa</taxon>
        <taxon>Arthropoda</taxon>
        <taxon>Chelicerata</taxon>
        <taxon>Arachnida</taxon>
        <taxon>Acari</taxon>
        <taxon>Acariformes</taxon>
        <taxon>Sarcoptiformes</taxon>
        <taxon>Astigmata</taxon>
        <taxon>Psoroptidia</taxon>
        <taxon>Sarcoptoidea</taxon>
        <taxon>Sarcoptidae</taxon>
        <taxon>Sarcoptinae</taxon>
        <taxon>Sarcoptes</taxon>
    </lineage>
</organism>
<dbReference type="AlphaFoldDB" id="A0A132ADN4"/>
<feature type="region of interest" description="Disordered" evidence="1">
    <location>
        <begin position="1"/>
        <end position="24"/>
    </location>
</feature>
<comment type="caution">
    <text evidence="2">The sequence shown here is derived from an EMBL/GenBank/DDBJ whole genome shotgun (WGS) entry which is preliminary data.</text>
</comment>
<evidence type="ECO:0000313" key="2">
    <source>
        <dbReference type="EMBL" id="KPM08560.1"/>
    </source>
</evidence>
<name>A0A132ADN4_SARSC</name>
<proteinExistence type="predicted"/>
<protein>
    <submittedName>
        <fullName evidence="2">Uncharacterized protein</fullName>
    </submittedName>
</protein>
<dbReference type="Proteomes" id="UP000616769">
    <property type="component" value="Unassembled WGS sequence"/>
</dbReference>